<dbReference type="AlphaFoldDB" id="A0ABD5WSG8"/>
<protein>
    <submittedName>
        <fullName evidence="2">Uncharacterized protein</fullName>
    </submittedName>
</protein>
<comment type="caution">
    <text evidence="2">The sequence shown here is derived from an EMBL/GenBank/DDBJ whole genome shotgun (WGS) entry which is preliminary data.</text>
</comment>
<accession>A0ABD5WSG8</accession>
<keyword evidence="3" id="KW-1185">Reference proteome</keyword>
<feature type="region of interest" description="Disordered" evidence="1">
    <location>
        <begin position="79"/>
        <end position="118"/>
    </location>
</feature>
<evidence type="ECO:0000313" key="3">
    <source>
        <dbReference type="Proteomes" id="UP001596407"/>
    </source>
</evidence>
<reference evidence="2 3" key="1">
    <citation type="journal article" date="2019" name="Int. J. Syst. Evol. Microbiol.">
        <title>The Global Catalogue of Microorganisms (GCM) 10K type strain sequencing project: providing services to taxonomists for standard genome sequencing and annotation.</title>
        <authorList>
            <consortium name="The Broad Institute Genomics Platform"/>
            <consortium name="The Broad Institute Genome Sequencing Center for Infectious Disease"/>
            <person name="Wu L."/>
            <person name="Ma J."/>
        </authorList>
    </citation>
    <scope>NUCLEOTIDE SEQUENCE [LARGE SCALE GENOMIC DNA]</scope>
    <source>
        <strain evidence="2 3">DT72</strain>
    </source>
</reference>
<sequence length="118" mass="13648">MTPTDRTDEYERIARETTWQVVTRLAEDATVAADETASAVYRDGDLSAEQVERMRQTVFDLRYATEEYLARFCAETDPWADDGRTPSWRPTGETPTWYPEGETSRTDAERGSEERNRE</sequence>
<feature type="compositionally biased region" description="Basic and acidic residues" evidence="1">
    <location>
        <begin position="102"/>
        <end position="118"/>
    </location>
</feature>
<gene>
    <name evidence="2" type="ORF">ACFQJ6_21745</name>
</gene>
<name>A0ABD5WSG8_9EURY</name>
<dbReference type="GeneID" id="79304269"/>
<proteinExistence type="predicted"/>
<evidence type="ECO:0000256" key="1">
    <source>
        <dbReference type="SAM" id="MobiDB-lite"/>
    </source>
</evidence>
<dbReference type="Proteomes" id="UP001596407">
    <property type="component" value="Unassembled WGS sequence"/>
</dbReference>
<evidence type="ECO:0000313" key="2">
    <source>
        <dbReference type="EMBL" id="MFC7082315.1"/>
    </source>
</evidence>
<organism evidence="2 3">
    <name type="scientific">Halorussus caseinilyticus</name>
    <dbReference type="NCBI Taxonomy" id="3034025"/>
    <lineage>
        <taxon>Archaea</taxon>
        <taxon>Methanobacteriati</taxon>
        <taxon>Methanobacteriota</taxon>
        <taxon>Stenosarchaea group</taxon>
        <taxon>Halobacteria</taxon>
        <taxon>Halobacteriales</taxon>
        <taxon>Haladaptataceae</taxon>
        <taxon>Halorussus</taxon>
    </lineage>
</organism>
<dbReference type="RefSeq" id="WP_276279691.1">
    <property type="nucleotide sequence ID" value="NZ_CP119809.1"/>
</dbReference>
<dbReference type="EMBL" id="JBHSZH010000005">
    <property type="protein sequence ID" value="MFC7082315.1"/>
    <property type="molecule type" value="Genomic_DNA"/>
</dbReference>